<evidence type="ECO:0000313" key="7">
    <source>
        <dbReference type="Proteomes" id="UP000288943"/>
    </source>
</evidence>
<keyword evidence="3" id="KW-0472">Membrane</keyword>
<proteinExistence type="predicted"/>
<evidence type="ECO:0000313" key="5">
    <source>
        <dbReference type="EMBL" id="MCY9595165.1"/>
    </source>
</evidence>
<keyword evidence="3" id="KW-1133">Transmembrane helix</keyword>
<keyword evidence="8" id="KW-1185">Reference proteome</keyword>
<keyword evidence="1" id="KW-0175">Coiled coil</keyword>
<feature type="region of interest" description="Disordered" evidence="2">
    <location>
        <begin position="548"/>
        <end position="601"/>
    </location>
</feature>
<dbReference type="RefSeq" id="WP_042230824.1">
    <property type="nucleotide sequence ID" value="NZ_CP026520.1"/>
</dbReference>
<sequence length="1123" mass="124270">MIIREIRVRGFGSLQNRTYRFESPVTVLYGPNEAGKSTLLGFIRAVLFGFPTRAQAADRYEPDGGGSHGGALLLEDKQGRTVLIERYADHGGPGRPPAAGSVKVTLEGGAEGGEELLRHLLGGLSAELFRSLFAFGLGELQELRTLQGDDIGGYLYGAGFGVSGSAVVEAERKLAARADVLFRPRGRTQELNRSIRAYEELRSSRNRSADEISRYEEATAEWKRLGDRLNGLDAARAETAAELEWTRRCGKAFEPWLKLRRVQAEMADIREIPGFPLHAAARYEAIRQERDEFENERRQYEEESAALLRAVEALPVREELLEDAAELAALEEEAGTYRSGQLAAASSETEKAQLNEALAALLRQLDEQWSREDLAEFPVSVGMKEQIREARDSFAKWDGERALLDSELSRVFGRLEEQQSELAERQLEWSEWLTLSGLREDAPGARTAAESGLLRRLSSDYAQWRLLKSEEEQRDRIREEERRRQEEFEAWSDRRRSDSDRTRKKTAYAAGAIAVLLPAALLLSGQGPAAAVVFVVLAAGTAWLMFGSPDRARGNSRSPSTLLPEVRTEGRGRARRGRIASSGDWLSAPAQPGEADRTDGEDVRLEADKAALRQRLQQNLALLLSSRGEGSREAAAARTAGANGFFDEASAPRRMPLPPWPETLSWLDRELESWLTGTDLWAQHRSEMERRRAKLEELKQSIQSLEKQQAAVSSRLRSLEERAASGQERWSGWLCERKLRPHLSPEAALESLQLIARGHDLLQRLAGCESKLAALQATSAAFEARTVRLLGEAEAADPLLGLRRCAERLAEQQGLLARRERLAAEAGEARRREAAAAQKARHAAERLQALLSEAQAAGEEELLRQAALQERLAQLAAEARLLSGALNAHAGVARRERLDEALSGADEGSLASREEELAGSLSGLEAEANRLRDRRGRLAGELEKLEGGSERGELLQRTEEQLAEVRDLGGKYAVLAMAALLVKRTRERCERERQPGVLRRASACFAAMTGGRFTQVVAPFGQQRLYAVRSDGRQVDSSRLSRGTAEQLYLSMRFALVEEFTGGASLPLVFDDIFVNFDKERMEGALRIIGQLGGKRQVLLFTCHEHVRDAVTGISPSAGVLHV</sequence>
<dbReference type="Proteomes" id="UP001527202">
    <property type="component" value="Unassembled WGS sequence"/>
</dbReference>
<gene>
    <name evidence="5" type="ORF">M5X16_05155</name>
    <name evidence="6" type="ORF">PC41400_10240</name>
</gene>
<organism evidence="6 7">
    <name type="scientific">Paenibacillus chitinolyticus</name>
    <dbReference type="NCBI Taxonomy" id="79263"/>
    <lineage>
        <taxon>Bacteria</taxon>
        <taxon>Bacillati</taxon>
        <taxon>Bacillota</taxon>
        <taxon>Bacilli</taxon>
        <taxon>Bacillales</taxon>
        <taxon>Paenibacillaceae</taxon>
        <taxon>Paenibacillus</taxon>
    </lineage>
</organism>
<feature type="coiled-coil region" evidence="1">
    <location>
        <begin position="283"/>
        <end position="310"/>
    </location>
</feature>
<keyword evidence="3" id="KW-0812">Transmembrane</keyword>
<evidence type="ECO:0000313" key="6">
    <source>
        <dbReference type="EMBL" id="QAV18026.1"/>
    </source>
</evidence>
<dbReference type="PANTHER" id="PTHR41259:SF1">
    <property type="entry name" value="DOUBLE-STRAND BREAK REPAIR RAD50 ATPASE, PUTATIVE-RELATED"/>
    <property type="match status" value="1"/>
</dbReference>
<dbReference type="PANTHER" id="PTHR41259">
    <property type="entry name" value="DOUBLE-STRAND BREAK REPAIR RAD50 ATPASE, PUTATIVE-RELATED"/>
    <property type="match status" value="1"/>
</dbReference>
<feature type="transmembrane region" description="Helical" evidence="3">
    <location>
        <begin position="529"/>
        <end position="547"/>
    </location>
</feature>
<dbReference type="Pfam" id="PF13514">
    <property type="entry name" value="AAA_27"/>
    <property type="match status" value="1"/>
</dbReference>
<dbReference type="InterPro" id="IPR038734">
    <property type="entry name" value="YhaN_AAA"/>
</dbReference>
<feature type="coiled-coil region" evidence="1">
    <location>
        <begin position="685"/>
        <end position="722"/>
    </location>
</feature>
<feature type="coiled-coil region" evidence="1">
    <location>
        <begin position="914"/>
        <end position="941"/>
    </location>
</feature>
<feature type="domain" description="YhaN AAA" evidence="4">
    <location>
        <begin position="1"/>
        <end position="206"/>
    </location>
</feature>
<dbReference type="Proteomes" id="UP000288943">
    <property type="component" value="Chromosome"/>
</dbReference>
<evidence type="ECO:0000313" key="8">
    <source>
        <dbReference type="Proteomes" id="UP001527202"/>
    </source>
</evidence>
<reference evidence="6 7" key="1">
    <citation type="submission" date="2018-01" db="EMBL/GenBank/DDBJ databases">
        <title>The whole genome sequencing and assembly of Paenibacillus chitinolyticus KCCM 41400 strain.</title>
        <authorList>
            <person name="Kim J.-Y."/>
            <person name="Park M.-K."/>
            <person name="Lee Y.-J."/>
            <person name="Yi H."/>
            <person name="Bahn Y.-S."/>
            <person name="Kim J.F."/>
            <person name="Lee D.-W."/>
        </authorList>
    </citation>
    <scope>NUCLEOTIDE SEQUENCE [LARGE SCALE GENOMIC DNA]</scope>
    <source>
        <strain evidence="6 7">KCCM 41400</strain>
    </source>
</reference>
<dbReference type="InterPro" id="IPR027417">
    <property type="entry name" value="P-loop_NTPase"/>
</dbReference>
<name>A0A410WU63_9BACL</name>
<dbReference type="OrthoDB" id="9764467at2"/>
<feature type="transmembrane region" description="Helical" evidence="3">
    <location>
        <begin position="506"/>
        <end position="523"/>
    </location>
</feature>
<evidence type="ECO:0000256" key="2">
    <source>
        <dbReference type="SAM" id="MobiDB-lite"/>
    </source>
</evidence>
<dbReference type="EMBL" id="JAMDMJ010000004">
    <property type="protein sequence ID" value="MCY9595165.1"/>
    <property type="molecule type" value="Genomic_DNA"/>
</dbReference>
<accession>A0A410WU63</accession>
<evidence type="ECO:0000256" key="1">
    <source>
        <dbReference type="SAM" id="Coils"/>
    </source>
</evidence>
<protein>
    <submittedName>
        <fullName evidence="5">AAA family ATPase</fullName>
    </submittedName>
    <submittedName>
        <fullName evidence="6">Recombination protein RecF</fullName>
    </submittedName>
</protein>
<dbReference type="EMBL" id="CP026520">
    <property type="protein sequence ID" value="QAV18026.1"/>
    <property type="molecule type" value="Genomic_DNA"/>
</dbReference>
<dbReference type="AlphaFoldDB" id="A0A410WU63"/>
<reference evidence="5 8" key="2">
    <citation type="submission" date="2022-05" db="EMBL/GenBank/DDBJ databases">
        <title>Genome Sequencing of Bee-Associated Microbes.</title>
        <authorList>
            <person name="Dunlap C."/>
        </authorList>
    </citation>
    <scope>NUCLEOTIDE SEQUENCE [LARGE SCALE GENOMIC DNA]</scope>
    <source>
        <strain evidence="5 8">NRRL B-23120</strain>
    </source>
</reference>
<dbReference type="Gene3D" id="3.40.50.300">
    <property type="entry name" value="P-loop containing nucleotide triphosphate hydrolases"/>
    <property type="match status" value="2"/>
</dbReference>
<dbReference type="KEGG" id="pchi:PC41400_10240"/>
<evidence type="ECO:0000256" key="3">
    <source>
        <dbReference type="SAM" id="Phobius"/>
    </source>
</evidence>
<evidence type="ECO:0000259" key="4">
    <source>
        <dbReference type="Pfam" id="PF13514"/>
    </source>
</evidence>
<dbReference type="GeneID" id="95375187"/>
<dbReference type="SUPFAM" id="SSF52540">
    <property type="entry name" value="P-loop containing nucleoside triphosphate hydrolases"/>
    <property type="match status" value="1"/>
</dbReference>